<name>A0AAW6LRU0_RHOSG</name>
<proteinExistence type="predicted"/>
<dbReference type="AlphaFoldDB" id="A0AAW6LRU0"/>
<evidence type="ECO:0000313" key="2">
    <source>
        <dbReference type="Proteomes" id="UP001217325"/>
    </source>
</evidence>
<comment type="caution">
    <text evidence="1">The sequence shown here is derived from an EMBL/GenBank/DDBJ whole genome shotgun (WGS) entry which is preliminary data.</text>
</comment>
<sequence length="130" mass="13966">MTNIAVRNTGRFQAENRSYVYADPGVWTRGSVTLDVSKFVAGTHYPNGFIPSGVLLGKITATGKFGPYSKDATDGRQVPAGVLWDSTTVTGTEEAAPLWMFGFIKESKLPANSGLDADAKTALAAWFKFL</sequence>
<organism evidence="1 2">
    <name type="scientific">Rhodococcus qingshengii</name>
    <dbReference type="NCBI Taxonomy" id="334542"/>
    <lineage>
        <taxon>Bacteria</taxon>
        <taxon>Bacillati</taxon>
        <taxon>Actinomycetota</taxon>
        <taxon>Actinomycetes</taxon>
        <taxon>Mycobacteriales</taxon>
        <taxon>Nocardiaceae</taxon>
        <taxon>Rhodococcus</taxon>
        <taxon>Rhodococcus erythropolis group</taxon>
    </lineage>
</organism>
<accession>A0AAW6LRU0</accession>
<gene>
    <name evidence="1" type="ORF">PXH69_24200</name>
</gene>
<dbReference type="Proteomes" id="UP001217325">
    <property type="component" value="Unassembled WGS sequence"/>
</dbReference>
<dbReference type="InterPro" id="IPR004195">
    <property type="entry name" value="Head_decoration_D"/>
</dbReference>
<reference evidence="1" key="1">
    <citation type="submission" date="2023-02" db="EMBL/GenBank/DDBJ databases">
        <title>A novel hydrolase synthesized by Rhodococcus erythropolis HQ is responsible for the detoxification of Zearalenone.</title>
        <authorList>
            <person name="Hu J."/>
            <person name="Xu J."/>
        </authorList>
    </citation>
    <scope>NUCLEOTIDE SEQUENCE</scope>
    <source>
        <strain evidence="1">HQ</strain>
    </source>
</reference>
<protein>
    <submittedName>
        <fullName evidence="1">Head decoration protein</fullName>
    </submittedName>
</protein>
<evidence type="ECO:0000313" key="1">
    <source>
        <dbReference type="EMBL" id="MDE8648085.1"/>
    </source>
</evidence>
<dbReference type="RefSeq" id="WP_275232322.1">
    <property type="nucleotide sequence ID" value="NZ_JARDXE010000017.1"/>
</dbReference>
<dbReference type="Pfam" id="PF02924">
    <property type="entry name" value="HDPD"/>
    <property type="match status" value="1"/>
</dbReference>
<dbReference type="EMBL" id="JARDXE010000017">
    <property type="protein sequence ID" value="MDE8648085.1"/>
    <property type="molecule type" value="Genomic_DNA"/>
</dbReference>